<feature type="chain" id="PRO_5002063103" description="DUF4220 domain-containing protein" evidence="1">
    <location>
        <begin position="22"/>
        <end position="338"/>
    </location>
</feature>
<dbReference type="InterPro" id="IPR007658">
    <property type="entry name" value="DUF594"/>
</dbReference>
<organism evidence="3">
    <name type="scientific">Arundo donax</name>
    <name type="common">Giant reed</name>
    <name type="synonym">Donax arundinaceus</name>
    <dbReference type="NCBI Taxonomy" id="35708"/>
    <lineage>
        <taxon>Eukaryota</taxon>
        <taxon>Viridiplantae</taxon>
        <taxon>Streptophyta</taxon>
        <taxon>Embryophyta</taxon>
        <taxon>Tracheophyta</taxon>
        <taxon>Spermatophyta</taxon>
        <taxon>Magnoliopsida</taxon>
        <taxon>Liliopsida</taxon>
        <taxon>Poales</taxon>
        <taxon>Poaceae</taxon>
        <taxon>PACMAD clade</taxon>
        <taxon>Arundinoideae</taxon>
        <taxon>Arundineae</taxon>
        <taxon>Arundo</taxon>
    </lineage>
</organism>
<reference evidence="3" key="2">
    <citation type="journal article" date="2015" name="Data Brief">
        <title>Shoot transcriptome of the giant reed, Arundo donax.</title>
        <authorList>
            <person name="Barrero R.A."/>
            <person name="Guerrero F.D."/>
            <person name="Moolhuijzen P."/>
            <person name="Goolsby J.A."/>
            <person name="Tidwell J."/>
            <person name="Bellgard S.E."/>
            <person name="Bellgard M.I."/>
        </authorList>
    </citation>
    <scope>NUCLEOTIDE SEQUENCE</scope>
    <source>
        <tissue evidence="3">Shoot tissue taken approximately 20 cm above the soil surface</tissue>
    </source>
</reference>
<reference evidence="3" key="1">
    <citation type="submission" date="2014-09" db="EMBL/GenBank/DDBJ databases">
        <authorList>
            <person name="Magalhaes I.L.F."/>
            <person name="Oliveira U."/>
            <person name="Santos F.R."/>
            <person name="Vidigal T.H.D.A."/>
            <person name="Brescovit A.D."/>
            <person name="Santos A.J."/>
        </authorList>
    </citation>
    <scope>NUCLEOTIDE SEQUENCE</scope>
    <source>
        <tissue evidence="3">Shoot tissue taken approximately 20 cm above the soil surface</tissue>
    </source>
</reference>
<dbReference type="InterPro" id="IPR025315">
    <property type="entry name" value="DUF4220"/>
</dbReference>
<proteinExistence type="predicted"/>
<evidence type="ECO:0000313" key="3">
    <source>
        <dbReference type="EMBL" id="JAD64602.1"/>
    </source>
</evidence>
<dbReference type="EMBL" id="GBRH01233293">
    <property type="protein sequence ID" value="JAD64602.1"/>
    <property type="molecule type" value="Transcribed_RNA"/>
</dbReference>
<sequence length="338" mass="38701">MLVFSALELLQLYLYLSSDWAKVQLVRYFVSGKDIPCVFYMFYNKLPRILGYWQNKIGQHSLLKDLHGRSLISDITGSLSGRFFGFFEYHSIISRGLSHPGVKGPDHIQLTRDVKLAVTRTLKASDGQLSNGAFSLQRNAQCRLLWACHQENHASALLIWHIATEYCELAQSCGGHVHGRSVSNRTIAGTLSNYCAYLMAFAPELLPDHQLGTRKLFDKVRHDALNMLSNDRTLHAKYRRMRTFKEKPSDERIFIKGIRLGKQLKEIRYDTRWKILADFWTEMILYIAPSDNAKAHIERLANGGEFLTHLWALLFHAGIVERDELSHGIESAHNSLEV</sequence>
<accession>A0A0A9BZE0</accession>
<protein>
    <recommendedName>
        <fullName evidence="2">DUF4220 domain-containing protein</fullName>
    </recommendedName>
</protein>
<feature type="domain" description="DUF4220" evidence="2">
    <location>
        <begin position="3"/>
        <end position="64"/>
    </location>
</feature>
<dbReference type="Pfam" id="PF04578">
    <property type="entry name" value="DUF594"/>
    <property type="match status" value="1"/>
</dbReference>
<dbReference type="PANTHER" id="PTHR31325">
    <property type="entry name" value="OS01G0798800 PROTEIN-RELATED"/>
    <property type="match status" value="1"/>
</dbReference>
<feature type="signal peptide" evidence="1">
    <location>
        <begin position="1"/>
        <end position="21"/>
    </location>
</feature>
<dbReference type="AlphaFoldDB" id="A0A0A9BZE0"/>
<keyword evidence="1" id="KW-0732">Signal</keyword>
<evidence type="ECO:0000256" key="1">
    <source>
        <dbReference type="SAM" id="SignalP"/>
    </source>
</evidence>
<dbReference type="Pfam" id="PF13968">
    <property type="entry name" value="DUF4220"/>
    <property type="match status" value="1"/>
</dbReference>
<name>A0A0A9BZE0_ARUDO</name>
<evidence type="ECO:0000259" key="2">
    <source>
        <dbReference type="Pfam" id="PF13968"/>
    </source>
</evidence>